<evidence type="ECO:0000256" key="3">
    <source>
        <dbReference type="ARBA" id="ARBA00022737"/>
    </source>
</evidence>
<evidence type="ECO:0000259" key="6">
    <source>
        <dbReference type="Pfam" id="PF23385"/>
    </source>
</evidence>
<accession>A0ABV0QZ03</accession>
<keyword evidence="3" id="KW-0677">Repeat</keyword>
<feature type="domain" description="IFT140 second beta-propeller" evidence="6">
    <location>
        <begin position="2"/>
        <end position="78"/>
    </location>
</feature>
<comment type="subcellular location">
    <subcellularLocation>
        <location evidence="1">Cell projection</location>
        <location evidence="1">Cilium</location>
    </subcellularLocation>
</comment>
<dbReference type="Proteomes" id="UP001434883">
    <property type="component" value="Unassembled WGS sequence"/>
</dbReference>
<evidence type="ECO:0000313" key="8">
    <source>
        <dbReference type="Proteomes" id="UP001434883"/>
    </source>
</evidence>
<dbReference type="EMBL" id="JAHRIN010026471">
    <property type="protein sequence ID" value="MEQ2200757.1"/>
    <property type="molecule type" value="Genomic_DNA"/>
</dbReference>
<dbReference type="PANTHER" id="PTHR15722:SF7">
    <property type="entry name" value="INTRAFLAGELLAR TRANSPORT PROTEIN 140 HOMOLOG"/>
    <property type="match status" value="1"/>
</dbReference>
<protein>
    <recommendedName>
        <fullName evidence="6">IFT140 second beta-propeller domain-containing protein</fullName>
    </recommendedName>
</protein>
<reference evidence="7 8" key="1">
    <citation type="submission" date="2021-06" db="EMBL/GenBank/DDBJ databases">
        <authorList>
            <person name="Palmer J.M."/>
        </authorList>
    </citation>
    <scope>NUCLEOTIDE SEQUENCE [LARGE SCALE GENOMIC DNA]</scope>
    <source>
        <strain evidence="7 8">XC_2019</strain>
        <tissue evidence="7">Muscle</tissue>
    </source>
</reference>
<evidence type="ECO:0000313" key="7">
    <source>
        <dbReference type="EMBL" id="MEQ2200757.1"/>
    </source>
</evidence>
<gene>
    <name evidence="7" type="ORF">XENOCAPTIV_002600</name>
</gene>
<evidence type="ECO:0000256" key="1">
    <source>
        <dbReference type="ARBA" id="ARBA00004138"/>
    </source>
</evidence>
<organism evidence="7 8">
    <name type="scientific">Xenoophorus captivus</name>
    <dbReference type="NCBI Taxonomy" id="1517983"/>
    <lineage>
        <taxon>Eukaryota</taxon>
        <taxon>Metazoa</taxon>
        <taxon>Chordata</taxon>
        <taxon>Craniata</taxon>
        <taxon>Vertebrata</taxon>
        <taxon>Euteleostomi</taxon>
        <taxon>Actinopterygii</taxon>
        <taxon>Neopterygii</taxon>
        <taxon>Teleostei</taxon>
        <taxon>Neoteleostei</taxon>
        <taxon>Acanthomorphata</taxon>
        <taxon>Ovalentaria</taxon>
        <taxon>Atherinomorphae</taxon>
        <taxon>Cyprinodontiformes</taxon>
        <taxon>Goodeidae</taxon>
        <taxon>Xenoophorus</taxon>
    </lineage>
</organism>
<name>A0ABV0QZ03_9TELE</name>
<dbReference type="PANTHER" id="PTHR15722">
    <property type="entry name" value="IFT140/172-RELATED"/>
    <property type="match status" value="1"/>
</dbReference>
<keyword evidence="5" id="KW-0966">Cell projection</keyword>
<keyword evidence="4" id="KW-0969">Cilium</keyword>
<evidence type="ECO:0000256" key="4">
    <source>
        <dbReference type="ARBA" id="ARBA00023069"/>
    </source>
</evidence>
<sequence length="121" mass="14178">VNGRPDHKVYFYDTEMDIVTHFDFFTGRPSSGVSQPDESDKQKFQEDEFSGRFAVSHYWDESEPRLFVCETVPMVSRRPLRDFVGLEKCEKGTRDAMLNFSFYLTVGDMDEAFKTIKLIKR</sequence>
<proteinExistence type="predicted"/>
<comment type="caution">
    <text evidence="7">The sequence shown here is derived from an EMBL/GenBank/DDBJ whole genome shotgun (WGS) entry which is preliminary data.</text>
</comment>
<dbReference type="Pfam" id="PF23385">
    <property type="entry name" value="Beta-prop_IFT140_2nd"/>
    <property type="match status" value="1"/>
</dbReference>
<keyword evidence="2" id="KW-0853">WD repeat</keyword>
<evidence type="ECO:0000256" key="5">
    <source>
        <dbReference type="ARBA" id="ARBA00023273"/>
    </source>
</evidence>
<evidence type="ECO:0000256" key="2">
    <source>
        <dbReference type="ARBA" id="ARBA00022574"/>
    </source>
</evidence>
<dbReference type="InterPro" id="IPR056155">
    <property type="entry name" value="Beta-prop_IFT140_2nd"/>
</dbReference>
<keyword evidence="8" id="KW-1185">Reference proteome</keyword>
<feature type="non-terminal residue" evidence="7">
    <location>
        <position position="1"/>
    </location>
</feature>